<reference evidence="2 3" key="1">
    <citation type="journal article" date="2019" name="Commun. Biol.">
        <title>The bagworm genome reveals a unique fibroin gene that provides high tensile strength.</title>
        <authorList>
            <person name="Kono N."/>
            <person name="Nakamura H."/>
            <person name="Ohtoshi R."/>
            <person name="Tomita M."/>
            <person name="Numata K."/>
            <person name="Arakawa K."/>
        </authorList>
    </citation>
    <scope>NUCLEOTIDE SEQUENCE [LARGE SCALE GENOMIC DNA]</scope>
</reference>
<feature type="compositionally biased region" description="Polar residues" evidence="1">
    <location>
        <begin position="78"/>
        <end position="95"/>
    </location>
</feature>
<dbReference type="OrthoDB" id="6775400at2759"/>
<accession>A0A4C1SDU2</accession>
<name>A0A4C1SDU2_EUMVA</name>
<organism evidence="2 3">
    <name type="scientific">Eumeta variegata</name>
    <name type="common">Bagworm moth</name>
    <name type="synonym">Eumeta japonica</name>
    <dbReference type="NCBI Taxonomy" id="151549"/>
    <lineage>
        <taxon>Eukaryota</taxon>
        <taxon>Metazoa</taxon>
        <taxon>Ecdysozoa</taxon>
        <taxon>Arthropoda</taxon>
        <taxon>Hexapoda</taxon>
        <taxon>Insecta</taxon>
        <taxon>Pterygota</taxon>
        <taxon>Neoptera</taxon>
        <taxon>Endopterygota</taxon>
        <taxon>Lepidoptera</taxon>
        <taxon>Glossata</taxon>
        <taxon>Ditrysia</taxon>
        <taxon>Tineoidea</taxon>
        <taxon>Psychidae</taxon>
        <taxon>Oiketicinae</taxon>
        <taxon>Eumeta</taxon>
    </lineage>
</organism>
<dbReference type="EMBL" id="BGZK01000002">
    <property type="protein sequence ID" value="GBO99367.1"/>
    <property type="molecule type" value="Genomic_DNA"/>
</dbReference>
<evidence type="ECO:0000313" key="3">
    <source>
        <dbReference type="Proteomes" id="UP000299102"/>
    </source>
</evidence>
<evidence type="ECO:0000313" key="2">
    <source>
        <dbReference type="EMBL" id="GBO99367.1"/>
    </source>
</evidence>
<comment type="caution">
    <text evidence="2">The sequence shown here is derived from an EMBL/GenBank/DDBJ whole genome shotgun (WGS) entry which is preliminary data.</text>
</comment>
<evidence type="ECO:0000256" key="1">
    <source>
        <dbReference type="SAM" id="MobiDB-lite"/>
    </source>
</evidence>
<gene>
    <name evidence="2" type="ORF">EVAR_595_1</name>
</gene>
<feature type="region of interest" description="Disordered" evidence="1">
    <location>
        <begin position="31"/>
        <end position="103"/>
    </location>
</feature>
<feature type="compositionally biased region" description="Basic and acidic residues" evidence="1">
    <location>
        <begin position="45"/>
        <end position="64"/>
    </location>
</feature>
<sequence>MKIEEKISVFFTNTIQHAQRHRLTAGDILSRTEEMSGSGVSKANQAERETKHREAKELAREQHRDRKKRVFDNRGQGKASTSKKITNDSPKSSPKPTKADLGEVKPPVVMPVENPKDHMRNAFLEFNSNTEHTFDMFHSNSYPLYRATMGLARSHNILHFLRFDDSNARSQCKKEDKAAPIRDMWTMLNSNLA</sequence>
<dbReference type="Proteomes" id="UP000299102">
    <property type="component" value="Unassembled WGS sequence"/>
</dbReference>
<proteinExistence type="predicted"/>
<protein>
    <submittedName>
        <fullName evidence="2">Uncharacterized protein</fullName>
    </submittedName>
</protein>
<keyword evidence="3" id="KW-1185">Reference proteome</keyword>
<dbReference type="AlphaFoldDB" id="A0A4C1SDU2"/>